<organism evidence="1">
    <name type="scientific">marine metagenome</name>
    <dbReference type="NCBI Taxonomy" id="408172"/>
    <lineage>
        <taxon>unclassified sequences</taxon>
        <taxon>metagenomes</taxon>
        <taxon>ecological metagenomes</taxon>
    </lineage>
</organism>
<protein>
    <submittedName>
        <fullName evidence="1">Uncharacterized protein</fullName>
    </submittedName>
</protein>
<reference evidence="1" key="1">
    <citation type="submission" date="2018-05" db="EMBL/GenBank/DDBJ databases">
        <authorList>
            <person name="Lanie J.A."/>
            <person name="Ng W.-L."/>
            <person name="Kazmierczak K.M."/>
            <person name="Andrzejewski T.M."/>
            <person name="Davidsen T.M."/>
            <person name="Wayne K.J."/>
            <person name="Tettelin H."/>
            <person name="Glass J.I."/>
            <person name="Rusch D."/>
            <person name="Podicherti R."/>
            <person name="Tsui H.-C.T."/>
            <person name="Winkler M.E."/>
        </authorList>
    </citation>
    <scope>NUCLEOTIDE SEQUENCE</scope>
</reference>
<name>A0A382H5D7_9ZZZZ</name>
<dbReference type="EMBL" id="UINC01059273">
    <property type="protein sequence ID" value="SVB82506.1"/>
    <property type="molecule type" value="Genomic_DNA"/>
</dbReference>
<feature type="non-terminal residue" evidence="1">
    <location>
        <position position="45"/>
    </location>
</feature>
<dbReference type="AlphaFoldDB" id="A0A382H5D7"/>
<evidence type="ECO:0000313" key="1">
    <source>
        <dbReference type="EMBL" id="SVB82506.1"/>
    </source>
</evidence>
<gene>
    <name evidence="1" type="ORF">METZ01_LOCUS235360</name>
</gene>
<proteinExistence type="predicted"/>
<sequence>MPSDERFMLIGSPSHQYVRQLINLFRFLVIGPNCPLNSGYLLRCH</sequence>
<accession>A0A382H5D7</accession>